<evidence type="ECO:0000313" key="6">
    <source>
        <dbReference type="Proteomes" id="UP001521222"/>
    </source>
</evidence>
<protein>
    <recommendedName>
        <fullName evidence="7">Agmatinase</fullName>
    </recommendedName>
</protein>
<dbReference type="InterPro" id="IPR023696">
    <property type="entry name" value="Ureohydrolase_dom_sf"/>
</dbReference>
<dbReference type="InterPro" id="IPR020855">
    <property type="entry name" value="Ureohydrolase_Mn_BS"/>
</dbReference>
<comment type="similarity">
    <text evidence="1">Belongs to the arginase family. Agmatinase subfamily.</text>
</comment>
<accession>A0ABR3REM1</accession>
<dbReference type="PANTHER" id="PTHR11358">
    <property type="entry name" value="ARGINASE/AGMATINASE"/>
    <property type="match status" value="1"/>
</dbReference>
<name>A0ABR3REM1_9PLEO</name>
<dbReference type="PIRSF" id="PIRSF036979">
    <property type="entry name" value="Arginase"/>
    <property type="match status" value="1"/>
</dbReference>
<evidence type="ECO:0000256" key="1">
    <source>
        <dbReference type="ARBA" id="ARBA00009227"/>
    </source>
</evidence>
<dbReference type="PROSITE" id="PS51409">
    <property type="entry name" value="ARGINASE_2"/>
    <property type="match status" value="1"/>
</dbReference>
<organism evidence="5 6">
    <name type="scientific">Nothophoma quercina</name>
    <dbReference type="NCBI Taxonomy" id="749835"/>
    <lineage>
        <taxon>Eukaryota</taxon>
        <taxon>Fungi</taxon>
        <taxon>Dikarya</taxon>
        <taxon>Ascomycota</taxon>
        <taxon>Pezizomycotina</taxon>
        <taxon>Dothideomycetes</taxon>
        <taxon>Pleosporomycetidae</taxon>
        <taxon>Pleosporales</taxon>
        <taxon>Pleosporineae</taxon>
        <taxon>Didymellaceae</taxon>
        <taxon>Nothophoma</taxon>
    </lineage>
</organism>
<dbReference type="EMBL" id="JAKIXB020000013">
    <property type="protein sequence ID" value="KAL1602881.1"/>
    <property type="molecule type" value="Genomic_DNA"/>
</dbReference>
<dbReference type="Gene3D" id="3.40.800.10">
    <property type="entry name" value="Ureohydrolase domain"/>
    <property type="match status" value="1"/>
</dbReference>
<gene>
    <name evidence="5" type="ORF">SLS59_004536</name>
</gene>
<evidence type="ECO:0000313" key="5">
    <source>
        <dbReference type="EMBL" id="KAL1602881.1"/>
    </source>
</evidence>
<reference evidence="5 6" key="1">
    <citation type="submission" date="2024-02" db="EMBL/GenBank/DDBJ databases">
        <title>De novo assembly and annotation of 12 fungi associated with fruit tree decline syndrome in Ontario, Canada.</title>
        <authorList>
            <person name="Sulman M."/>
            <person name="Ellouze W."/>
            <person name="Ilyukhin E."/>
        </authorList>
    </citation>
    <scope>NUCLEOTIDE SEQUENCE [LARGE SCALE GENOMIC DNA]</scope>
    <source>
        <strain evidence="5 6">M97-236</strain>
    </source>
</reference>
<evidence type="ECO:0000256" key="4">
    <source>
        <dbReference type="RuleBase" id="RU003684"/>
    </source>
</evidence>
<dbReference type="InterPro" id="IPR006035">
    <property type="entry name" value="Ureohydrolase"/>
</dbReference>
<evidence type="ECO:0000256" key="2">
    <source>
        <dbReference type="ARBA" id="ARBA00022723"/>
    </source>
</evidence>
<keyword evidence="6" id="KW-1185">Reference proteome</keyword>
<keyword evidence="2" id="KW-0479">Metal-binding</keyword>
<evidence type="ECO:0000256" key="3">
    <source>
        <dbReference type="ARBA" id="ARBA00022801"/>
    </source>
</evidence>
<comment type="caution">
    <text evidence="5">The sequence shown here is derived from an EMBL/GenBank/DDBJ whole genome shotgun (WGS) entry which is preliminary data.</text>
</comment>
<dbReference type="SUPFAM" id="SSF52768">
    <property type="entry name" value="Arginase/deacetylase"/>
    <property type="match status" value="1"/>
</dbReference>
<dbReference type="PROSITE" id="PS01053">
    <property type="entry name" value="ARGINASE_1"/>
    <property type="match status" value="1"/>
</dbReference>
<evidence type="ECO:0008006" key="7">
    <source>
        <dbReference type="Google" id="ProtNLM"/>
    </source>
</evidence>
<dbReference type="Pfam" id="PF00491">
    <property type="entry name" value="Arginase"/>
    <property type="match status" value="1"/>
</dbReference>
<keyword evidence="3 4" id="KW-0378">Hydrolase</keyword>
<dbReference type="PRINTS" id="PR00116">
    <property type="entry name" value="ARGINASE"/>
</dbReference>
<dbReference type="CDD" id="cd11592">
    <property type="entry name" value="Agmatinase_PAH"/>
    <property type="match status" value="1"/>
</dbReference>
<dbReference type="Proteomes" id="UP001521222">
    <property type="component" value="Unassembled WGS sequence"/>
</dbReference>
<sequence>MRTPSFTFDIGIIGVPFDTAVSYRPGARMGPRAIRAASARHLTSRGFHADANLNPYNSWAKIIDCGDIPVTPFDNSVALNQMTQGLTELGKRRPAYKGDLDQKTAPMQVPKLLILGGDHLVALPALRALNAIHGESMVLLHFDSHLDTLHPSSYPSAWPSEQATFNHGSVFYQASVEGLLSNSSVHAGINTRLTGISTADFETDDKMGFLRIPNDAVDEIGVNGVIDTIMNRIGKDKKVYLSIDIDVLDPAFAPGTGAPEPGGWTSREMIKILRGLRELNIVGADIVEVAPAYDTPGGDTAFVAAALAYEILTNMVKNGMKKTESDEVPQTRSEL</sequence>
<dbReference type="PANTHER" id="PTHR11358:SF26">
    <property type="entry name" value="GUANIDINO ACID HYDROLASE, MITOCHONDRIAL"/>
    <property type="match status" value="1"/>
</dbReference>
<proteinExistence type="inferred from homology"/>